<dbReference type="GO" id="GO:0016803">
    <property type="term" value="F:ether hydrolase activity"/>
    <property type="evidence" value="ECO:0007669"/>
    <property type="project" value="TreeGrafter"/>
</dbReference>
<protein>
    <submittedName>
        <fullName evidence="4">N-acetylmuramic acid 6-phosphate etherase</fullName>
    </submittedName>
</protein>
<dbReference type="GO" id="GO:0016835">
    <property type="term" value="F:carbon-oxygen lyase activity"/>
    <property type="evidence" value="ECO:0007669"/>
    <property type="project" value="InterPro"/>
</dbReference>
<dbReference type="NCBIfam" id="NF003915">
    <property type="entry name" value="PRK05441.1"/>
    <property type="match status" value="1"/>
</dbReference>
<accession>A0A850LNI7</accession>
<comment type="caution">
    <text evidence="4">The sequence shown here is derived from an EMBL/GenBank/DDBJ whole genome shotgun (WGS) entry which is preliminary data.</text>
</comment>
<gene>
    <name evidence="4" type="ORF">HW564_19690</name>
</gene>
<dbReference type="InterPro" id="IPR005488">
    <property type="entry name" value="Etherase_MurQ"/>
</dbReference>
<dbReference type="EMBL" id="JABXIY010000057">
    <property type="protein sequence ID" value="NVK99152.1"/>
    <property type="molecule type" value="Genomic_DNA"/>
</dbReference>
<dbReference type="OMA" id="CPPTFCT"/>
<dbReference type="GO" id="GO:0009254">
    <property type="term" value="P:peptidoglycan turnover"/>
    <property type="evidence" value="ECO:0007669"/>
    <property type="project" value="TreeGrafter"/>
</dbReference>
<evidence type="ECO:0000256" key="2">
    <source>
        <dbReference type="ARBA" id="ARBA00023277"/>
    </source>
</evidence>
<sequence length="302" mass="31209">MLPQTERVRDEARGLDARPGPEILALLLHGQQAALDALNACLPQIEAAAEIVAHGLRSGGSLHYAAAGSSGLMALADGVELPGTFGIAPERIHIHMAGGVPTNTAMPGHTEDDAQEGEQAALKVNAGDVVIALSASGTTPYPTSFTRTAHARGARIVAIANNAEVPLFGLADCAIHLPTPPEVIAGSTRLGAATAQKAALNMISTLMAIRLGHVHDGMMVNLIADNEKLRQRAQAIVTRIVPGASARRALDMAHGRVKEAALIAAGAGSLARATELLNQTGGHLRPALADLQKDTDQGRENT</sequence>
<dbReference type="RefSeq" id="WP_011047573.1">
    <property type="nucleotide sequence ID" value="NZ_CP076685.1"/>
</dbReference>
<dbReference type="InterPro" id="IPR001347">
    <property type="entry name" value="SIS_dom"/>
</dbReference>
<keyword evidence="1" id="KW-0456">Lyase</keyword>
<proteinExistence type="predicted"/>
<name>A0A850LNI7_9RHOB</name>
<dbReference type="PANTHER" id="PTHR10088:SF4">
    <property type="entry name" value="GLUCOKINASE REGULATORY PROTEIN"/>
    <property type="match status" value="1"/>
</dbReference>
<dbReference type="CDD" id="cd05007">
    <property type="entry name" value="SIS_Etherase"/>
    <property type="match status" value="1"/>
</dbReference>
<dbReference type="Pfam" id="PF13580">
    <property type="entry name" value="SIS_2"/>
    <property type="match status" value="1"/>
</dbReference>
<reference evidence="4 5" key="1">
    <citation type="journal article" date="2020" name="Proc. Natl. Acad. Sci. U.S.A.">
        <title>Ecological drivers of bacterial community assembly in synthetic phycospheres.</title>
        <authorList>
            <person name="Fu H."/>
            <person name="Uchimiya M."/>
            <person name="Gore J."/>
            <person name="Moran M.A."/>
        </authorList>
    </citation>
    <scope>NUCLEOTIDE SEQUENCE [LARGE SCALE GENOMIC DNA]</scope>
    <source>
        <strain evidence="4">HF-Din03</strain>
    </source>
</reference>
<dbReference type="InterPro" id="IPR046348">
    <property type="entry name" value="SIS_dom_sf"/>
</dbReference>
<dbReference type="GO" id="GO:0046348">
    <property type="term" value="P:amino sugar catabolic process"/>
    <property type="evidence" value="ECO:0007669"/>
    <property type="project" value="InterPro"/>
</dbReference>
<dbReference type="InterPro" id="IPR040190">
    <property type="entry name" value="MURQ/GCKR"/>
</dbReference>
<dbReference type="GO" id="GO:0097367">
    <property type="term" value="F:carbohydrate derivative binding"/>
    <property type="evidence" value="ECO:0007669"/>
    <property type="project" value="InterPro"/>
</dbReference>
<dbReference type="AlphaFoldDB" id="A0A850LNI7"/>
<dbReference type="Gene3D" id="3.40.50.10490">
    <property type="entry name" value="Glucose-6-phosphate isomerase like protein, domain 1"/>
    <property type="match status" value="1"/>
</dbReference>
<dbReference type="Gene3D" id="1.10.8.1080">
    <property type="match status" value="1"/>
</dbReference>
<dbReference type="SUPFAM" id="SSF53697">
    <property type="entry name" value="SIS domain"/>
    <property type="match status" value="1"/>
</dbReference>
<keyword evidence="2" id="KW-0119">Carbohydrate metabolism</keyword>
<evidence type="ECO:0000313" key="5">
    <source>
        <dbReference type="Proteomes" id="UP000565723"/>
    </source>
</evidence>
<evidence type="ECO:0000313" key="4">
    <source>
        <dbReference type="EMBL" id="NVK99152.1"/>
    </source>
</evidence>
<organism evidence="4 5">
    <name type="scientific">Ruegeria pomeroyi</name>
    <dbReference type="NCBI Taxonomy" id="89184"/>
    <lineage>
        <taxon>Bacteria</taxon>
        <taxon>Pseudomonadati</taxon>
        <taxon>Pseudomonadota</taxon>
        <taxon>Alphaproteobacteria</taxon>
        <taxon>Rhodobacterales</taxon>
        <taxon>Roseobacteraceae</taxon>
        <taxon>Ruegeria</taxon>
    </lineage>
</organism>
<feature type="domain" description="SIS" evidence="3">
    <location>
        <begin position="52"/>
        <end position="213"/>
    </location>
</feature>
<evidence type="ECO:0000259" key="3">
    <source>
        <dbReference type="PROSITE" id="PS51464"/>
    </source>
</evidence>
<dbReference type="PROSITE" id="PS51464">
    <property type="entry name" value="SIS"/>
    <property type="match status" value="1"/>
</dbReference>
<evidence type="ECO:0000256" key="1">
    <source>
        <dbReference type="ARBA" id="ARBA00023239"/>
    </source>
</evidence>
<dbReference type="PANTHER" id="PTHR10088">
    <property type="entry name" value="GLUCOKINASE REGULATORY PROTEIN"/>
    <property type="match status" value="1"/>
</dbReference>
<dbReference type="Proteomes" id="UP000565723">
    <property type="component" value="Unassembled WGS sequence"/>
</dbReference>